<keyword evidence="6 8" id="KW-1133">Transmembrane helix</keyword>
<feature type="transmembrane region" description="Helical" evidence="8">
    <location>
        <begin position="91"/>
        <end position="116"/>
    </location>
</feature>
<evidence type="ECO:0000256" key="5">
    <source>
        <dbReference type="ARBA" id="ARBA00022692"/>
    </source>
</evidence>
<dbReference type="PANTHER" id="PTHR30413:SF10">
    <property type="entry name" value="CAPSULE POLYSACCHARIDE EXPORT INNER-MEMBRANE PROTEIN CTRC"/>
    <property type="match status" value="1"/>
</dbReference>
<dbReference type="InterPro" id="IPR047817">
    <property type="entry name" value="ABC2_TM_bact-type"/>
</dbReference>
<feature type="transmembrane region" description="Helical" evidence="8">
    <location>
        <begin position="255"/>
        <end position="274"/>
    </location>
</feature>
<evidence type="ECO:0000256" key="4">
    <source>
        <dbReference type="ARBA" id="ARBA00022475"/>
    </source>
</evidence>
<keyword evidence="3 8" id="KW-0813">Transport</keyword>
<protein>
    <recommendedName>
        <fullName evidence="8">Transport permease protein</fullName>
    </recommendedName>
</protein>
<reference evidence="10" key="1">
    <citation type="submission" date="2019-10" db="EMBL/GenBank/DDBJ databases">
        <title>Draft genome sequece of Microseira wollei NIES-4236.</title>
        <authorList>
            <person name="Yamaguchi H."/>
            <person name="Suzuki S."/>
            <person name="Kawachi M."/>
        </authorList>
    </citation>
    <scope>NUCLEOTIDE SEQUENCE</scope>
    <source>
        <strain evidence="10">NIES-4236</strain>
    </source>
</reference>
<dbReference type="GO" id="GO:0005886">
    <property type="term" value="C:plasma membrane"/>
    <property type="evidence" value="ECO:0007669"/>
    <property type="project" value="UniProtKB-SubCell"/>
</dbReference>
<evidence type="ECO:0000256" key="8">
    <source>
        <dbReference type="RuleBase" id="RU361157"/>
    </source>
</evidence>
<gene>
    <name evidence="10" type="ORF">MiSe_24550</name>
</gene>
<sequence>MLRSVKGVERKTERFRRWIPAQHPFLAKLDLLKTLVVRDLEARHKGSVLGNLWPLLNQLSQLLIYTYVFSIVLKVKLSLQGLPENNLTFGLWMFAGLLSWNAFTMALVAASVSVINQTNLIKKVVFPLALLPLVPVFSAFVESCFGLIALIVMVGLLAGTVKITLLLLPLIWLPQLLLTIGLSYLVAGLTVFLRDVPQTLGVLLNLWFYLTPLVYPASVIPEKWQSWVFLLNPMAAIAETYRDLILVGEVRHGQAWAIVSLVSVVVCYGGFWVYQRLRKAFADVL</sequence>
<name>A0AAV3X8Q2_9CYAN</name>
<evidence type="ECO:0000313" key="11">
    <source>
        <dbReference type="Proteomes" id="UP001050975"/>
    </source>
</evidence>
<dbReference type="GO" id="GO:0140359">
    <property type="term" value="F:ABC-type transporter activity"/>
    <property type="evidence" value="ECO:0007669"/>
    <property type="project" value="InterPro"/>
</dbReference>
<evidence type="ECO:0000259" key="9">
    <source>
        <dbReference type="PROSITE" id="PS51012"/>
    </source>
</evidence>
<comment type="similarity">
    <text evidence="2 8">Belongs to the ABC-2 integral membrane protein family.</text>
</comment>
<feature type="transmembrane region" description="Helical" evidence="8">
    <location>
        <begin position="128"/>
        <end position="158"/>
    </location>
</feature>
<dbReference type="Proteomes" id="UP001050975">
    <property type="component" value="Unassembled WGS sequence"/>
</dbReference>
<feature type="transmembrane region" description="Helical" evidence="8">
    <location>
        <begin position="170"/>
        <end position="193"/>
    </location>
</feature>
<keyword evidence="11" id="KW-1185">Reference proteome</keyword>
<dbReference type="PANTHER" id="PTHR30413">
    <property type="entry name" value="INNER MEMBRANE TRANSPORT PERMEASE"/>
    <property type="match status" value="1"/>
</dbReference>
<evidence type="ECO:0000256" key="7">
    <source>
        <dbReference type="ARBA" id="ARBA00023136"/>
    </source>
</evidence>
<evidence type="ECO:0000256" key="6">
    <source>
        <dbReference type="ARBA" id="ARBA00022989"/>
    </source>
</evidence>
<comment type="caution">
    <text evidence="10">The sequence shown here is derived from an EMBL/GenBank/DDBJ whole genome shotgun (WGS) entry which is preliminary data.</text>
</comment>
<feature type="transmembrane region" description="Helical" evidence="8">
    <location>
        <begin position="200"/>
        <end position="220"/>
    </location>
</feature>
<keyword evidence="4 8" id="KW-1003">Cell membrane</keyword>
<organism evidence="10 11">
    <name type="scientific">Microseira wollei NIES-4236</name>
    <dbReference type="NCBI Taxonomy" id="2530354"/>
    <lineage>
        <taxon>Bacteria</taxon>
        <taxon>Bacillati</taxon>
        <taxon>Cyanobacteriota</taxon>
        <taxon>Cyanophyceae</taxon>
        <taxon>Oscillatoriophycideae</taxon>
        <taxon>Aerosakkonematales</taxon>
        <taxon>Aerosakkonemataceae</taxon>
        <taxon>Microseira</taxon>
    </lineage>
</organism>
<dbReference type="InterPro" id="IPR013525">
    <property type="entry name" value="ABC2_TM"/>
</dbReference>
<evidence type="ECO:0000313" key="10">
    <source>
        <dbReference type="EMBL" id="GET37701.1"/>
    </source>
</evidence>
<keyword evidence="5 8" id="KW-0812">Transmembrane</keyword>
<feature type="domain" description="ABC transmembrane type-2" evidence="9">
    <location>
        <begin position="49"/>
        <end position="277"/>
    </location>
</feature>
<keyword evidence="7 8" id="KW-0472">Membrane</keyword>
<evidence type="ECO:0000256" key="1">
    <source>
        <dbReference type="ARBA" id="ARBA00004651"/>
    </source>
</evidence>
<dbReference type="GO" id="GO:0015920">
    <property type="term" value="P:lipopolysaccharide transport"/>
    <property type="evidence" value="ECO:0007669"/>
    <property type="project" value="TreeGrafter"/>
</dbReference>
<dbReference type="EMBL" id="BLAY01000032">
    <property type="protein sequence ID" value="GET37701.1"/>
    <property type="molecule type" value="Genomic_DNA"/>
</dbReference>
<dbReference type="AlphaFoldDB" id="A0AAV3X8Q2"/>
<evidence type="ECO:0000256" key="3">
    <source>
        <dbReference type="ARBA" id="ARBA00022448"/>
    </source>
</evidence>
<proteinExistence type="inferred from homology"/>
<dbReference type="PROSITE" id="PS51012">
    <property type="entry name" value="ABC_TM2"/>
    <property type="match status" value="1"/>
</dbReference>
<comment type="subcellular location">
    <subcellularLocation>
        <location evidence="1 8">Cell membrane</location>
        <topology evidence="1 8">Multi-pass membrane protein</topology>
    </subcellularLocation>
</comment>
<evidence type="ECO:0000256" key="2">
    <source>
        <dbReference type="ARBA" id="ARBA00007783"/>
    </source>
</evidence>
<accession>A0AAV3X8Q2</accession>
<dbReference type="Pfam" id="PF01061">
    <property type="entry name" value="ABC2_membrane"/>
    <property type="match status" value="1"/>
</dbReference>
<comment type="caution">
    <text evidence="8">Lacks conserved residue(s) required for the propagation of feature annotation.</text>
</comment>